<evidence type="ECO:0000256" key="1">
    <source>
        <dbReference type="ARBA" id="ARBA00022801"/>
    </source>
</evidence>
<dbReference type="InterPro" id="IPR023365">
    <property type="entry name" value="Sortase_dom-sf"/>
</dbReference>
<keyword evidence="1 3" id="KW-0378">Hydrolase</keyword>
<sequence>MFVKKYGAWAGSVIALVVFVFSVVKIVEYYSETRSSKQQINEARTLYENATTSPVTTPKTTQAAVDAAPSIPVTIASPTMPESLVQRTNATVKPPIQERFKPLLETNDDVVGWLKIEDTSIDYPVVQADDNAFYLKKDFHKTNNVTGSIFMDYRNRIDEAQKHWIIYGHYMKDEIMFKGLLKYKDEAYYREHPLITFDTLYGDRKWLIFSAYYTTVDDDYIRTDFKRNEQFASFAAQLKANSLYDTHISVDADDTILTLSTCSKTEEGGRFTVHAKLITDAY</sequence>
<dbReference type="SUPFAM" id="SSF63817">
    <property type="entry name" value="Sortase"/>
    <property type="match status" value="1"/>
</dbReference>
<dbReference type="EC" id="3.4.22.71" evidence="3"/>
<dbReference type="Proteomes" id="UP001596108">
    <property type="component" value="Unassembled WGS sequence"/>
</dbReference>
<dbReference type="InterPro" id="IPR009835">
    <property type="entry name" value="SrtB"/>
</dbReference>
<dbReference type="RefSeq" id="WP_378112164.1">
    <property type="nucleotide sequence ID" value="NZ_JBHSNC010000038.1"/>
</dbReference>
<reference evidence="4" key="1">
    <citation type="journal article" date="2019" name="Int. J. Syst. Evol. Microbiol.">
        <title>The Global Catalogue of Microorganisms (GCM) 10K type strain sequencing project: providing services to taxonomists for standard genome sequencing and annotation.</title>
        <authorList>
            <consortium name="The Broad Institute Genomics Platform"/>
            <consortium name="The Broad Institute Genome Sequencing Center for Infectious Disease"/>
            <person name="Wu L."/>
            <person name="Ma J."/>
        </authorList>
    </citation>
    <scope>NUCLEOTIDE SEQUENCE [LARGE SCALE GENOMIC DNA]</scope>
    <source>
        <strain evidence="4">CGMCC 1.18578</strain>
    </source>
</reference>
<dbReference type="InterPro" id="IPR005754">
    <property type="entry name" value="Sortase"/>
</dbReference>
<keyword evidence="4" id="KW-1185">Reference proteome</keyword>
<protein>
    <submittedName>
        <fullName evidence="3">Class B sortase</fullName>
        <ecNumber evidence="3">3.4.22.71</ecNumber>
    </submittedName>
</protein>
<evidence type="ECO:0000313" key="3">
    <source>
        <dbReference type="EMBL" id="MFC5530224.1"/>
    </source>
</evidence>
<dbReference type="EMBL" id="JBHSNC010000038">
    <property type="protein sequence ID" value="MFC5530224.1"/>
    <property type="molecule type" value="Genomic_DNA"/>
</dbReference>
<keyword evidence="2" id="KW-0812">Transmembrane</keyword>
<accession>A0ABW0R133</accession>
<feature type="transmembrane region" description="Helical" evidence="2">
    <location>
        <begin position="6"/>
        <end position="27"/>
    </location>
</feature>
<proteinExistence type="predicted"/>
<dbReference type="NCBIfam" id="TIGR03064">
    <property type="entry name" value="sortase_srtB"/>
    <property type="match status" value="1"/>
</dbReference>
<organism evidence="3 4">
    <name type="scientific">Cohnella yongneupensis</name>
    <dbReference type="NCBI Taxonomy" id="425006"/>
    <lineage>
        <taxon>Bacteria</taxon>
        <taxon>Bacillati</taxon>
        <taxon>Bacillota</taxon>
        <taxon>Bacilli</taxon>
        <taxon>Bacillales</taxon>
        <taxon>Paenibacillaceae</taxon>
        <taxon>Cohnella</taxon>
    </lineage>
</organism>
<comment type="caution">
    <text evidence="3">The sequence shown here is derived from an EMBL/GenBank/DDBJ whole genome shotgun (WGS) entry which is preliminary data.</text>
</comment>
<gene>
    <name evidence="3" type="primary">srtB</name>
    <name evidence="3" type="ORF">ACFPQ4_12375</name>
</gene>
<keyword evidence="2" id="KW-0472">Membrane</keyword>
<dbReference type="CDD" id="cd05826">
    <property type="entry name" value="Sortase_B"/>
    <property type="match status" value="1"/>
</dbReference>
<dbReference type="Pfam" id="PF04203">
    <property type="entry name" value="Sortase"/>
    <property type="match status" value="1"/>
</dbReference>
<dbReference type="Gene3D" id="2.40.260.10">
    <property type="entry name" value="Sortase"/>
    <property type="match status" value="1"/>
</dbReference>
<dbReference type="GO" id="GO:0016787">
    <property type="term" value="F:hydrolase activity"/>
    <property type="evidence" value="ECO:0007669"/>
    <property type="project" value="UniProtKB-KW"/>
</dbReference>
<keyword evidence="2" id="KW-1133">Transmembrane helix</keyword>
<name>A0ABW0R133_9BACL</name>
<evidence type="ECO:0000313" key="4">
    <source>
        <dbReference type="Proteomes" id="UP001596108"/>
    </source>
</evidence>
<evidence type="ECO:0000256" key="2">
    <source>
        <dbReference type="SAM" id="Phobius"/>
    </source>
</evidence>